<keyword evidence="7" id="KW-0139">CF(1)</keyword>
<evidence type="ECO:0000313" key="10">
    <source>
        <dbReference type="Proteomes" id="UP000838686"/>
    </source>
</evidence>
<accession>A0ABM9BTA4</accession>
<gene>
    <name evidence="7 9" type="primary">atpH</name>
    <name evidence="9" type="ORF">PAECIP111893_00451</name>
</gene>
<reference evidence="9" key="1">
    <citation type="submission" date="2022-01" db="EMBL/GenBank/DDBJ databases">
        <authorList>
            <person name="Criscuolo A."/>
        </authorList>
    </citation>
    <scope>NUCLEOTIDE SEQUENCE</scope>
    <source>
        <strain evidence="9">CIP111893</strain>
    </source>
</reference>
<dbReference type="HAMAP" id="MF_01416">
    <property type="entry name" value="ATP_synth_delta_bact"/>
    <property type="match status" value="1"/>
</dbReference>
<organism evidence="9 10">
    <name type="scientific">Paenibacillus plantiphilus</name>
    <dbReference type="NCBI Taxonomy" id="2905650"/>
    <lineage>
        <taxon>Bacteria</taxon>
        <taxon>Bacillati</taxon>
        <taxon>Bacillota</taxon>
        <taxon>Bacilli</taxon>
        <taxon>Bacillales</taxon>
        <taxon>Paenibacillaceae</taxon>
        <taxon>Paenibacillus</taxon>
    </lineage>
</organism>
<protein>
    <recommendedName>
        <fullName evidence="7">ATP synthase subunit delta</fullName>
    </recommendedName>
    <alternativeName>
        <fullName evidence="7">ATP synthase F(1) sector subunit delta</fullName>
    </alternativeName>
    <alternativeName>
        <fullName evidence="7">F-type ATPase subunit delta</fullName>
        <shortName evidence="7">F-ATPase subunit delta</shortName>
    </alternativeName>
</protein>
<keyword evidence="4 7" id="KW-0406">Ion transport</keyword>
<evidence type="ECO:0000256" key="2">
    <source>
        <dbReference type="ARBA" id="ARBA00022448"/>
    </source>
</evidence>
<comment type="subcellular location">
    <subcellularLocation>
        <location evidence="7">Cell membrane</location>
        <topology evidence="7">Peripheral membrane protein</topology>
    </subcellularLocation>
    <subcellularLocation>
        <location evidence="1">Membrane</location>
    </subcellularLocation>
</comment>
<evidence type="ECO:0000256" key="7">
    <source>
        <dbReference type="HAMAP-Rule" id="MF_01416"/>
    </source>
</evidence>
<dbReference type="InterPro" id="IPR000711">
    <property type="entry name" value="ATPase_OSCP/dsu"/>
</dbReference>
<proteinExistence type="inferred from homology"/>
<evidence type="ECO:0000256" key="8">
    <source>
        <dbReference type="SAM" id="Coils"/>
    </source>
</evidence>
<keyword evidence="10" id="KW-1185">Reference proteome</keyword>
<comment type="caution">
    <text evidence="9">The sequence shown here is derived from an EMBL/GenBank/DDBJ whole genome shotgun (WGS) entry which is preliminary data.</text>
</comment>
<dbReference type="SUPFAM" id="SSF47928">
    <property type="entry name" value="N-terminal domain of the delta subunit of the F1F0-ATP synthase"/>
    <property type="match status" value="1"/>
</dbReference>
<dbReference type="EMBL" id="CAKMMF010000002">
    <property type="protein sequence ID" value="CAH1193390.1"/>
    <property type="molecule type" value="Genomic_DNA"/>
</dbReference>
<comment type="function">
    <text evidence="7">F(1)F(0) ATP synthase produces ATP from ADP in the presence of a proton or sodium gradient. F-type ATPases consist of two structural domains, F(1) containing the extramembraneous catalytic core and F(0) containing the membrane proton channel, linked together by a central stalk and a peripheral stalk. During catalysis, ATP synthesis in the catalytic domain of F(1) is coupled via a rotary mechanism of the central stalk subunits to proton translocation.</text>
</comment>
<dbReference type="Gene3D" id="1.10.520.20">
    <property type="entry name" value="N-terminal domain of the delta subunit of the F1F0-ATP synthase"/>
    <property type="match status" value="1"/>
</dbReference>
<keyword evidence="3 7" id="KW-0375">Hydrogen ion transport</keyword>
<evidence type="ECO:0000256" key="6">
    <source>
        <dbReference type="ARBA" id="ARBA00023310"/>
    </source>
</evidence>
<dbReference type="PANTHER" id="PTHR11910">
    <property type="entry name" value="ATP SYNTHASE DELTA CHAIN"/>
    <property type="match status" value="1"/>
</dbReference>
<dbReference type="InterPro" id="IPR026015">
    <property type="entry name" value="ATP_synth_OSCP/delta_N_sf"/>
</dbReference>
<keyword evidence="8" id="KW-0175">Coiled coil</keyword>
<keyword evidence="5 7" id="KW-0472">Membrane</keyword>
<comment type="similarity">
    <text evidence="7">Belongs to the ATPase delta chain family.</text>
</comment>
<dbReference type="RefSeq" id="WP_236338685.1">
    <property type="nucleotide sequence ID" value="NZ_CAKMMF010000002.1"/>
</dbReference>
<dbReference type="Proteomes" id="UP000838686">
    <property type="component" value="Unassembled WGS sequence"/>
</dbReference>
<evidence type="ECO:0000256" key="4">
    <source>
        <dbReference type="ARBA" id="ARBA00023065"/>
    </source>
</evidence>
<sequence length="182" mass="19325">MSRESVVAKRYAKALFELAQQQNAIADIEQQLKLVVQALEGDASISSFLGFPNIDTTKKTALIKGALSGKISDAVLNTLELLIARGRHEAIGAVYEAYTKIAGEALGQAQATVYTAKLLSADELAKVVEKFSAVAGKKIVAEQVVDPALLGGVQVRIGDRLFDGSLSGKLARLEKSLKTQAL</sequence>
<name>A0ABM9BTA4_9BACL</name>
<evidence type="ECO:0000256" key="5">
    <source>
        <dbReference type="ARBA" id="ARBA00023136"/>
    </source>
</evidence>
<keyword evidence="2 7" id="KW-0813">Transport</keyword>
<keyword evidence="7" id="KW-1003">Cell membrane</keyword>
<keyword evidence="6 7" id="KW-0066">ATP synthesis</keyword>
<dbReference type="NCBIfam" id="NF004403">
    <property type="entry name" value="PRK05758.2-4"/>
    <property type="match status" value="1"/>
</dbReference>
<evidence type="ECO:0000256" key="1">
    <source>
        <dbReference type="ARBA" id="ARBA00004370"/>
    </source>
</evidence>
<dbReference type="NCBIfam" id="TIGR01145">
    <property type="entry name" value="ATP_synt_delta"/>
    <property type="match status" value="1"/>
</dbReference>
<dbReference type="Pfam" id="PF00213">
    <property type="entry name" value="OSCP"/>
    <property type="match status" value="1"/>
</dbReference>
<evidence type="ECO:0000256" key="3">
    <source>
        <dbReference type="ARBA" id="ARBA00022781"/>
    </source>
</evidence>
<comment type="function">
    <text evidence="7">This protein is part of the stalk that links CF(0) to CF(1). It either transmits conformational changes from CF(0) to CF(1) or is implicated in proton conduction.</text>
</comment>
<feature type="coiled-coil region" evidence="8">
    <location>
        <begin position="11"/>
        <end position="38"/>
    </location>
</feature>
<dbReference type="PRINTS" id="PR00125">
    <property type="entry name" value="ATPASEDELTA"/>
</dbReference>
<evidence type="ECO:0000313" key="9">
    <source>
        <dbReference type="EMBL" id="CAH1193390.1"/>
    </source>
</evidence>